<keyword evidence="4 6" id="KW-0067">ATP-binding</keyword>
<protein>
    <submittedName>
        <fullName evidence="6">ATP-binding cassette domain-containing protein</fullName>
    </submittedName>
</protein>
<evidence type="ECO:0000256" key="2">
    <source>
        <dbReference type="ARBA" id="ARBA00022448"/>
    </source>
</evidence>
<comment type="caution">
    <text evidence="6">The sequence shown here is derived from an EMBL/GenBank/DDBJ whole genome shotgun (WGS) entry which is preliminary data.</text>
</comment>
<dbReference type="Pfam" id="PF00005">
    <property type="entry name" value="ABC_tran"/>
    <property type="match status" value="1"/>
</dbReference>
<dbReference type="PANTHER" id="PTHR43335">
    <property type="entry name" value="ABC TRANSPORTER, ATP-BINDING PROTEIN"/>
    <property type="match status" value="1"/>
</dbReference>
<dbReference type="EMBL" id="JBHUMO010000012">
    <property type="protein sequence ID" value="MFD2728251.1"/>
    <property type="molecule type" value="Genomic_DNA"/>
</dbReference>
<feature type="domain" description="ABC transporter" evidence="5">
    <location>
        <begin position="4"/>
        <end position="232"/>
    </location>
</feature>
<evidence type="ECO:0000259" key="5">
    <source>
        <dbReference type="PROSITE" id="PS50893"/>
    </source>
</evidence>
<name>A0ABW5TGJ6_9ENTE</name>
<evidence type="ECO:0000256" key="4">
    <source>
        <dbReference type="ARBA" id="ARBA00022840"/>
    </source>
</evidence>
<proteinExistence type="inferred from homology"/>
<reference evidence="7" key="1">
    <citation type="journal article" date="2019" name="Int. J. Syst. Evol. Microbiol.">
        <title>The Global Catalogue of Microorganisms (GCM) 10K type strain sequencing project: providing services to taxonomists for standard genome sequencing and annotation.</title>
        <authorList>
            <consortium name="The Broad Institute Genomics Platform"/>
            <consortium name="The Broad Institute Genome Sequencing Center for Infectious Disease"/>
            <person name="Wu L."/>
            <person name="Ma J."/>
        </authorList>
    </citation>
    <scope>NUCLEOTIDE SEQUENCE [LARGE SCALE GENOMIC DNA]</scope>
    <source>
        <strain evidence="7">TISTR 932</strain>
    </source>
</reference>
<dbReference type="Pfam" id="PF13732">
    <property type="entry name" value="DrrA1-3_C"/>
    <property type="match status" value="1"/>
</dbReference>
<dbReference type="PANTHER" id="PTHR43335:SF4">
    <property type="entry name" value="ABC TRANSPORTER, ATP-BINDING PROTEIN"/>
    <property type="match status" value="1"/>
</dbReference>
<dbReference type="InterPro" id="IPR025302">
    <property type="entry name" value="DrrA1/2-like_C"/>
</dbReference>
<dbReference type="SMART" id="SM00382">
    <property type="entry name" value="AAA"/>
    <property type="match status" value="1"/>
</dbReference>
<keyword evidence="3" id="KW-0547">Nucleotide-binding</keyword>
<dbReference type="PROSITE" id="PS50893">
    <property type="entry name" value="ABC_TRANSPORTER_2"/>
    <property type="match status" value="1"/>
</dbReference>
<dbReference type="RefSeq" id="WP_379979473.1">
    <property type="nucleotide sequence ID" value="NZ_JBHUMO010000012.1"/>
</dbReference>
<dbReference type="InterPro" id="IPR003439">
    <property type="entry name" value="ABC_transporter-like_ATP-bd"/>
</dbReference>
<sequence length="307" mass="34634">MNAIEINGLTKSFQKKPVLEAIDLVIPKGTIFGLVGENGAGKTTLMKLLVGLERADCGTIFINQEQVHYGETKTNRFTGYLPDVPAFYSYMKAPEYLQLCAQITGIPKAEREQKVKEMLAKVGLADAKNKIGGFSRGMKQRLGIAQALLNNPEILICDEPTSALDPTGRHDFLALLQSLKKDMTILFSTHILSDVERICDHVGILHQQKIMAYGTLDQLKATYTTPKIRLEWESEKIMQSWYETIKNLTEITMIQTENSRTMTLFYQGSYQKVAYQLSSLFVEQKIAPLRFEAIEPTLDEIFLEVTK</sequence>
<evidence type="ECO:0000256" key="3">
    <source>
        <dbReference type="ARBA" id="ARBA00022741"/>
    </source>
</evidence>
<dbReference type="Gene3D" id="3.40.50.300">
    <property type="entry name" value="P-loop containing nucleotide triphosphate hydrolases"/>
    <property type="match status" value="1"/>
</dbReference>
<dbReference type="GO" id="GO:0005524">
    <property type="term" value="F:ATP binding"/>
    <property type="evidence" value="ECO:0007669"/>
    <property type="project" value="UniProtKB-KW"/>
</dbReference>
<evidence type="ECO:0000256" key="1">
    <source>
        <dbReference type="ARBA" id="ARBA00005417"/>
    </source>
</evidence>
<evidence type="ECO:0000313" key="6">
    <source>
        <dbReference type="EMBL" id="MFD2728251.1"/>
    </source>
</evidence>
<gene>
    <name evidence="6" type="ORF">ACFSR0_02215</name>
</gene>
<dbReference type="InterPro" id="IPR003593">
    <property type="entry name" value="AAA+_ATPase"/>
</dbReference>
<dbReference type="Proteomes" id="UP001597427">
    <property type="component" value="Unassembled WGS sequence"/>
</dbReference>
<dbReference type="SUPFAM" id="SSF52540">
    <property type="entry name" value="P-loop containing nucleoside triphosphate hydrolases"/>
    <property type="match status" value="1"/>
</dbReference>
<keyword evidence="2" id="KW-0813">Transport</keyword>
<keyword evidence="7" id="KW-1185">Reference proteome</keyword>
<organism evidence="6 7">
    <name type="scientific">Enterococcus camelliae</name>
    <dbReference type="NCBI Taxonomy" id="453959"/>
    <lineage>
        <taxon>Bacteria</taxon>
        <taxon>Bacillati</taxon>
        <taxon>Bacillota</taxon>
        <taxon>Bacilli</taxon>
        <taxon>Lactobacillales</taxon>
        <taxon>Enterococcaceae</taxon>
        <taxon>Enterococcus</taxon>
    </lineage>
</organism>
<evidence type="ECO:0000313" key="7">
    <source>
        <dbReference type="Proteomes" id="UP001597427"/>
    </source>
</evidence>
<comment type="similarity">
    <text evidence="1">Belongs to the ABC transporter superfamily.</text>
</comment>
<dbReference type="InterPro" id="IPR027417">
    <property type="entry name" value="P-loop_NTPase"/>
</dbReference>
<accession>A0ABW5TGJ6</accession>